<dbReference type="CDD" id="cd02440">
    <property type="entry name" value="AdoMet_MTases"/>
    <property type="match status" value="1"/>
</dbReference>
<evidence type="ECO:0000313" key="2">
    <source>
        <dbReference type="EMBL" id="KPL90316.1"/>
    </source>
</evidence>
<dbReference type="PATRIC" id="fig|70996.4.peg.4712"/>
<dbReference type="Gene3D" id="3.40.50.150">
    <property type="entry name" value="Vaccinia Virus protein VP39"/>
    <property type="match status" value="1"/>
</dbReference>
<evidence type="ECO:0000259" key="1">
    <source>
        <dbReference type="Pfam" id="PF08241"/>
    </source>
</evidence>
<dbReference type="Pfam" id="PF08241">
    <property type="entry name" value="Methyltransf_11"/>
    <property type="match status" value="1"/>
</dbReference>
<dbReference type="STRING" id="70996.SE18_06780"/>
<dbReference type="InterPro" id="IPR013216">
    <property type="entry name" value="Methyltransf_11"/>
</dbReference>
<dbReference type="InterPro" id="IPR029063">
    <property type="entry name" value="SAM-dependent_MTases_sf"/>
</dbReference>
<sequence length="224" mass="25737">MTKYIARTRQIVWKNYLRALPALKTVSRALGVEKVARSAMRTILPKIQAKRTTKWAWASETSKCRARLDPYCVGYGLDLGFGGDPINPRAVRVDLPQPYTAVGQYPVQLGGDADNLYWFADNVIDYIYSSHLLEDFDDTKAALKEWLRVLKVGGRLVIFCPDEQRFRVHCQKTGQPYNPHHKHAHFSLEFVKGLLRELGQTKFIHENPDVDIYSWELVCEKIEA</sequence>
<dbReference type="EMBL" id="LGKP01000012">
    <property type="protein sequence ID" value="KPL90316.1"/>
    <property type="molecule type" value="Genomic_DNA"/>
</dbReference>
<dbReference type="GO" id="GO:0008757">
    <property type="term" value="F:S-adenosylmethionine-dependent methyltransferase activity"/>
    <property type="evidence" value="ECO:0007669"/>
    <property type="project" value="InterPro"/>
</dbReference>
<organism evidence="2 3">
    <name type="scientific">Herpetosiphon geysericola</name>
    <dbReference type="NCBI Taxonomy" id="70996"/>
    <lineage>
        <taxon>Bacteria</taxon>
        <taxon>Bacillati</taxon>
        <taxon>Chloroflexota</taxon>
        <taxon>Chloroflexia</taxon>
        <taxon>Herpetosiphonales</taxon>
        <taxon>Herpetosiphonaceae</taxon>
        <taxon>Herpetosiphon</taxon>
    </lineage>
</organism>
<name>A0A0P6Z0F0_9CHLR</name>
<feature type="domain" description="Methyltransferase type 11" evidence="1">
    <location>
        <begin position="109"/>
        <end position="158"/>
    </location>
</feature>
<reference evidence="2 3" key="1">
    <citation type="submission" date="2015-07" db="EMBL/GenBank/DDBJ databases">
        <title>Whole genome sequence of Herpetosiphon geysericola DSM 7119.</title>
        <authorList>
            <person name="Hemp J."/>
            <person name="Ward L.M."/>
            <person name="Pace L.A."/>
            <person name="Fischer W.W."/>
        </authorList>
    </citation>
    <scope>NUCLEOTIDE SEQUENCE [LARGE SCALE GENOMIC DNA]</scope>
    <source>
        <strain evidence="2 3">DSM 7119</strain>
    </source>
</reference>
<protein>
    <recommendedName>
        <fullName evidence="1">Methyltransferase type 11 domain-containing protein</fullName>
    </recommendedName>
</protein>
<dbReference type="SUPFAM" id="SSF53335">
    <property type="entry name" value="S-adenosyl-L-methionine-dependent methyltransferases"/>
    <property type="match status" value="1"/>
</dbReference>
<dbReference type="AlphaFoldDB" id="A0A0P6Z0F0"/>
<comment type="caution">
    <text evidence="2">The sequence shown here is derived from an EMBL/GenBank/DDBJ whole genome shotgun (WGS) entry which is preliminary data.</text>
</comment>
<dbReference type="RefSeq" id="WP_054533675.1">
    <property type="nucleotide sequence ID" value="NZ_LGKP01000012.1"/>
</dbReference>
<proteinExistence type="predicted"/>
<dbReference type="Proteomes" id="UP000050277">
    <property type="component" value="Unassembled WGS sequence"/>
</dbReference>
<evidence type="ECO:0000313" key="3">
    <source>
        <dbReference type="Proteomes" id="UP000050277"/>
    </source>
</evidence>
<gene>
    <name evidence="2" type="ORF">SE18_06780</name>
</gene>
<accession>A0A0P6Z0F0</accession>
<keyword evidence="3" id="KW-1185">Reference proteome</keyword>